<sequence length="64" mass="7302">MDFYGYIIRKVAHDLPLNVVHLFTETLAWCAFVDTKDLNPFSIKDKAYAAYLRCNCAEQSADNA</sequence>
<dbReference type="PATRIC" id="fig|1476583.3.peg.474"/>
<organism evidence="1 2">
    <name type="scientific">Deinococcus phoenicis</name>
    <dbReference type="NCBI Taxonomy" id="1476583"/>
    <lineage>
        <taxon>Bacteria</taxon>
        <taxon>Thermotogati</taxon>
        <taxon>Deinococcota</taxon>
        <taxon>Deinococci</taxon>
        <taxon>Deinococcales</taxon>
        <taxon>Deinococcaceae</taxon>
        <taxon>Deinococcus</taxon>
    </lineage>
</organism>
<dbReference type="Proteomes" id="UP000020492">
    <property type="component" value="Unassembled WGS sequence"/>
</dbReference>
<gene>
    <name evidence="1" type="ORF">DEIPH_ctg008orf0053</name>
</gene>
<dbReference type="EMBL" id="JHAC01000008">
    <property type="protein sequence ID" value="EYB69338.1"/>
    <property type="molecule type" value="Genomic_DNA"/>
</dbReference>
<protein>
    <submittedName>
        <fullName evidence="1">Uncharacterized protein</fullName>
    </submittedName>
</protein>
<keyword evidence="2" id="KW-1185">Reference proteome</keyword>
<name>A0A016QTD7_9DEIO</name>
<comment type="caution">
    <text evidence="1">The sequence shown here is derived from an EMBL/GenBank/DDBJ whole genome shotgun (WGS) entry which is preliminary data.</text>
</comment>
<accession>A0A016QTD7</accession>
<reference evidence="1 2" key="1">
    <citation type="submission" date="2014-03" db="EMBL/GenBank/DDBJ databases">
        <title>Draft genome sequence of Deinococcus phoenicis 1P10ME.</title>
        <authorList>
            <person name="Stepanov V.G."/>
            <person name="Vaishampayan P."/>
            <person name="Venkateswaran K."/>
            <person name="Fox G.E."/>
        </authorList>
    </citation>
    <scope>NUCLEOTIDE SEQUENCE [LARGE SCALE GENOMIC DNA]</scope>
    <source>
        <strain evidence="1 2">1P10ME</strain>
    </source>
</reference>
<proteinExistence type="predicted"/>
<evidence type="ECO:0000313" key="1">
    <source>
        <dbReference type="EMBL" id="EYB69338.1"/>
    </source>
</evidence>
<dbReference type="AlphaFoldDB" id="A0A016QTD7"/>
<evidence type="ECO:0000313" key="2">
    <source>
        <dbReference type="Proteomes" id="UP000020492"/>
    </source>
</evidence>